<accession>W2K347</accession>
<gene>
    <name evidence="2" type="ORF">L915_20130</name>
    <name evidence="3" type="ORF">L917_19861</name>
</gene>
<feature type="non-terminal residue" evidence="3">
    <location>
        <position position="1"/>
    </location>
</feature>
<reference evidence="3" key="1">
    <citation type="submission" date="2013-11" db="EMBL/GenBank/DDBJ databases">
        <title>The Genome Sequence of Phytophthora parasitica CHvinca01.</title>
        <authorList>
            <consortium name="The Broad Institute Genomics Platform"/>
            <person name="Russ C."/>
            <person name="Tyler B."/>
            <person name="Panabieres F."/>
            <person name="Shan W."/>
            <person name="Tripathy S."/>
            <person name="Grunwald N."/>
            <person name="Machado M."/>
            <person name="Johnson C.S."/>
            <person name="Arredondo F."/>
            <person name="Hong C."/>
            <person name="Coffey M."/>
            <person name="Young S.K."/>
            <person name="Zeng Q."/>
            <person name="Gargeya S."/>
            <person name="Fitzgerald M."/>
            <person name="Abouelleil A."/>
            <person name="Alvarado L."/>
            <person name="Chapman S.B."/>
            <person name="Gainer-Dewar J."/>
            <person name="Goldberg J."/>
            <person name="Griggs A."/>
            <person name="Gujja S."/>
            <person name="Hansen M."/>
            <person name="Howarth C."/>
            <person name="Imamovic A."/>
            <person name="Ireland A."/>
            <person name="Larimer J."/>
            <person name="McCowan C."/>
            <person name="Murphy C."/>
            <person name="Pearson M."/>
            <person name="Poon T.W."/>
            <person name="Priest M."/>
            <person name="Roberts A."/>
            <person name="Saif S."/>
            <person name="Shea T."/>
            <person name="Sykes S."/>
            <person name="Wortman J."/>
            <person name="Nusbaum C."/>
            <person name="Birren B."/>
        </authorList>
    </citation>
    <scope>NUCLEOTIDE SEQUENCE [LARGE SCALE GENOMIC DNA]</scope>
    <source>
        <strain evidence="3">CHvinca01</strain>
    </source>
</reference>
<protein>
    <submittedName>
        <fullName evidence="3">Uncharacterized protein</fullName>
    </submittedName>
</protein>
<sequence>AIGPVNEVAADETEGVYKDRDGGETSAKGCEQVW</sequence>
<proteinExistence type="predicted"/>
<evidence type="ECO:0000313" key="3">
    <source>
        <dbReference type="EMBL" id="ETL79537.1"/>
    </source>
</evidence>
<evidence type="ECO:0000313" key="2">
    <source>
        <dbReference type="EMBL" id="ETK72865.1"/>
    </source>
</evidence>
<feature type="region of interest" description="Disordered" evidence="1">
    <location>
        <begin position="1"/>
        <end position="34"/>
    </location>
</feature>
<dbReference type="EMBL" id="KI683011">
    <property type="protein sequence ID" value="ETL79537.1"/>
    <property type="molecule type" value="Genomic_DNA"/>
</dbReference>
<dbReference type="Proteomes" id="UP000053236">
    <property type="component" value="Unassembled WGS sequence"/>
</dbReference>
<organism evidence="3">
    <name type="scientific">Phytophthora nicotianae</name>
    <name type="common">Potato buckeye rot agent</name>
    <name type="synonym">Phytophthora parasitica</name>
    <dbReference type="NCBI Taxonomy" id="4792"/>
    <lineage>
        <taxon>Eukaryota</taxon>
        <taxon>Sar</taxon>
        <taxon>Stramenopiles</taxon>
        <taxon>Oomycota</taxon>
        <taxon>Peronosporomycetes</taxon>
        <taxon>Peronosporales</taxon>
        <taxon>Peronosporaceae</taxon>
        <taxon>Phytophthora</taxon>
    </lineage>
</organism>
<dbReference type="AlphaFoldDB" id="W2K347"/>
<reference evidence="2" key="2">
    <citation type="submission" date="2013-11" db="EMBL/GenBank/DDBJ databases">
        <title>The Genome Sequence of Phytophthora parasitica CJ02B3.</title>
        <authorList>
            <consortium name="The Broad Institute Genomics Platform"/>
            <person name="Russ C."/>
            <person name="Tyler B."/>
            <person name="Panabieres F."/>
            <person name="Shan W."/>
            <person name="Tripathy S."/>
            <person name="Grunwald N."/>
            <person name="Machado M."/>
            <person name="Johnson C.S."/>
            <person name="Arredondo F."/>
            <person name="Hong C."/>
            <person name="Coffey M."/>
            <person name="Young S.K."/>
            <person name="Zeng Q."/>
            <person name="Gargeya S."/>
            <person name="Fitzgerald M."/>
            <person name="Abouelleil A."/>
            <person name="Alvarado L."/>
            <person name="Chapman S.B."/>
            <person name="Gainer-Dewar J."/>
            <person name="Goldberg J."/>
            <person name="Griggs A."/>
            <person name="Gujja S."/>
            <person name="Hansen M."/>
            <person name="Howarth C."/>
            <person name="Imamovic A."/>
            <person name="Ireland A."/>
            <person name="Larimer J."/>
            <person name="McCowan C."/>
            <person name="Murphy C."/>
            <person name="Pearson M."/>
            <person name="Poon T.W."/>
            <person name="Priest M."/>
            <person name="Roberts A."/>
            <person name="Saif S."/>
            <person name="Shea T."/>
            <person name="Sykes S."/>
            <person name="Wortman J."/>
            <person name="Nusbaum C."/>
            <person name="Birren B."/>
        </authorList>
    </citation>
    <scope>NUCLEOTIDE SEQUENCE [LARGE SCALE GENOMIC DNA]</scope>
    <source>
        <strain evidence="2">CJ02B3</strain>
    </source>
</reference>
<dbReference type="EMBL" id="KI689481">
    <property type="protein sequence ID" value="ETK72865.1"/>
    <property type="molecule type" value="Genomic_DNA"/>
</dbReference>
<name>W2K347_PHYNI</name>
<dbReference type="Proteomes" id="UP000054423">
    <property type="component" value="Unassembled WGS sequence"/>
</dbReference>
<evidence type="ECO:0000256" key="1">
    <source>
        <dbReference type="SAM" id="MobiDB-lite"/>
    </source>
</evidence>